<gene>
    <name evidence="5" type="primary">puf6</name>
    <name evidence="5" type="ORF">H4R18_001352</name>
</gene>
<feature type="compositionally biased region" description="Gly residues" evidence="3">
    <location>
        <begin position="16"/>
        <end position="27"/>
    </location>
</feature>
<dbReference type="PANTHER" id="PTHR13389:SF0">
    <property type="entry name" value="PUMILIO HOMOLOG 3"/>
    <property type="match status" value="1"/>
</dbReference>
<name>A0A9W8HHE0_9FUNG</name>
<dbReference type="Pfam" id="PF00806">
    <property type="entry name" value="PUF"/>
    <property type="match status" value="1"/>
</dbReference>
<dbReference type="EMBL" id="JANBUL010000034">
    <property type="protein sequence ID" value="KAJ2784039.1"/>
    <property type="molecule type" value="Genomic_DNA"/>
</dbReference>
<dbReference type="SMART" id="SM00025">
    <property type="entry name" value="Pumilio"/>
    <property type="match status" value="5"/>
</dbReference>
<dbReference type="InterPro" id="IPR033133">
    <property type="entry name" value="PUM-HD"/>
</dbReference>
<dbReference type="GO" id="GO:0003729">
    <property type="term" value="F:mRNA binding"/>
    <property type="evidence" value="ECO:0007669"/>
    <property type="project" value="TreeGrafter"/>
</dbReference>
<protein>
    <submittedName>
        <fullName evidence="5">Pumilio y domain member 6</fullName>
    </submittedName>
</protein>
<keyword evidence="2" id="KW-0694">RNA-binding</keyword>
<sequence>MAAMKKSAKTAAGAAAGSGGGGGGGGGGKRRMFENRKDKYNKAKRDEAKRKMRAAKGASETKQGAKGASETKQGATGAKATDNDNRKRKGAATAPAAETAGPAKRPKSGMDELKAQARKAWEVLRRGDLGVEERAQRMDEMMGLLGGRIKEVTFKHDMSRVVQTCLKYGSDAQREAIAGELAGTYVELSRSMYGRHILLRLLKYCPRQRGAIMAAFHGQVRRLIRHKEAAAVLEECFAVYANAQQRWDLVGEFYGNEFAVFKGTARSIDAVLEQAPQKRVTVVAALKAAVTPLLEKGTVQHSIVHRALLDYMRHADDAGRQAAVEAMRELVVEVLHTRDGAHVGMLCLLHGTAKDRKAIVRTFKPYLRRICCEEYGHAVLIEALDSMDDTVFLNKAVLQDLGALAPELLADQFGRRTLLYILGGRNPHYLGIDALHVLAAGDAVRAATSKKDPTVRRRELVAHISPAMVAWVEAHAAAAIVDALPSQAVSETLLRAHGDKARAWAAVLALVRADVAALGDAHVLLHPIANRVVTNCILAEHAPPRSADPTLPPLPETNPRFGSDVLAALAESAQLAPAACAGAFPVRALLESPVTGARARELLRPHRAAIAAAPKQTRVHEAILRGLDDGE</sequence>
<feature type="compositionally biased region" description="Low complexity" evidence="3">
    <location>
        <begin position="1"/>
        <end position="15"/>
    </location>
</feature>
<keyword evidence="1" id="KW-0677">Repeat</keyword>
<dbReference type="GO" id="GO:0006417">
    <property type="term" value="P:regulation of translation"/>
    <property type="evidence" value="ECO:0007669"/>
    <property type="project" value="TreeGrafter"/>
</dbReference>
<dbReference type="Pfam" id="PF08144">
    <property type="entry name" value="CPL"/>
    <property type="match status" value="1"/>
</dbReference>
<dbReference type="AlphaFoldDB" id="A0A9W8HHE0"/>
<dbReference type="OrthoDB" id="497380at2759"/>
<dbReference type="PANTHER" id="PTHR13389">
    <property type="entry name" value="PUMILIO HOMOLOG 3"/>
    <property type="match status" value="1"/>
</dbReference>
<dbReference type="Proteomes" id="UP001140217">
    <property type="component" value="Unassembled WGS sequence"/>
</dbReference>
<dbReference type="InterPro" id="IPR011989">
    <property type="entry name" value="ARM-like"/>
</dbReference>
<evidence type="ECO:0000256" key="3">
    <source>
        <dbReference type="SAM" id="MobiDB-lite"/>
    </source>
</evidence>
<dbReference type="InterPro" id="IPR016024">
    <property type="entry name" value="ARM-type_fold"/>
</dbReference>
<evidence type="ECO:0000313" key="5">
    <source>
        <dbReference type="EMBL" id="KAJ2784039.1"/>
    </source>
</evidence>
<reference evidence="5" key="1">
    <citation type="submission" date="2022-07" db="EMBL/GenBank/DDBJ databases">
        <title>Phylogenomic reconstructions and comparative analyses of Kickxellomycotina fungi.</title>
        <authorList>
            <person name="Reynolds N.K."/>
            <person name="Stajich J.E."/>
            <person name="Barry K."/>
            <person name="Grigoriev I.V."/>
            <person name="Crous P."/>
            <person name="Smith M.E."/>
        </authorList>
    </citation>
    <scope>NUCLEOTIDE SEQUENCE</scope>
    <source>
        <strain evidence="5">NBRC 105414</strain>
    </source>
</reference>
<proteinExistence type="predicted"/>
<comment type="caution">
    <text evidence="5">The sequence shown here is derived from an EMBL/GenBank/DDBJ whole genome shotgun (WGS) entry which is preliminary data.</text>
</comment>
<evidence type="ECO:0000256" key="1">
    <source>
        <dbReference type="ARBA" id="ARBA00022737"/>
    </source>
</evidence>
<evidence type="ECO:0000313" key="6">
    <source>
        <dbReference type="Proteomes" id="UP001140217"/>
    </source>
</evidence>
<dbReference type="SUPFAM" id="SSF48371">
    <property type="entry name" value="ARM repeat"/>
    <property type="match status" value="1"/>
</dbReference>
<feature type="compositionally biased region" description="Basic and acidic residues" evidence="3">
    <location>
        <begin position="31"/>
        <end position="49"/>
    </location>
</feature>
<dbReference type="PROSITE" id="PS50303">
    <property type="entry name" value="PUM_HD"/>
    <property type="match status" value="1"/>
</dbReference>
<accession>A0A9W8HHE0</accession>
<feature type="compositionally biased region" description="Low complexity" evidence="3">
    <location>
        <begin position="91"/>
        <end position="103"/>
    </location>
</feature>
<evidence type="ECO:0000256" key="2">
    <source>
        <dbReference type="ARBA" id="ARBA00022884"/>
    </source>
</evidence>
<dbReference type="InterPro" id="IPR012959">
    <property type="entry name" value="CPL_dom"/>
</dbReference>
<dbReference type="Gene3D" id="1.25.10.10">
    <property type="entry name" value="Leucine-rich Repeat Variant"/>
    <property type="match status" value="2"/>
</dbReference>
<feature type="region of interest" description="Disordered" evidence="3">
    <location>
        <begin position="1"/>
        <end position="110"/>
    </location>
</feature>
<dbReference type="InterPro" id="IPR001313">
    <property type="entry name" value="Pumilio_RNA-bd_rpt"/>
</dbReference>
<organism evidence="5 6">
    <name type="scientific">Coemansia javaensis</name>
    <dbReference type="NCBI Taxonomy" id="2761396"/>
    <lineage>
        <taxon>Eukaryota</taxon>
        <taxon>Fungi</taxon>
        <taxon>Fungi incertae sedis</taxon>
        <taxon>Zoopagomycota</taxon>
        <taxon>Kickxellomycotina</taxon>
        <taxon>Kickxellomycetes</taxon>
        <taxon>Kickxellales</taxon>
        <taxon>Kickxellaceae</taxon>
        <taxon>Coemansia</taxon>
    </lineage>
</organism>
<dbReference type="InterPro" id="IPR040059">
    <property type="entry name" value="PUM3"/>
</dbReference>
<feature type="domain" description="PUM-HD" evidence="4">
    <location>
        <begin position="116"/>
        <end position="488"/>
    </location>
</feature>
<evidence type="ECO:0000259" key="4">
    <source>
        <dbReference type="PROSITE" id="PS50303"/>
    </source>
</evidence>
<dbReference type="GO" id="GO:0005730">
    <property type="term" value="C:nucleolus"/>
    <property type="evidence" value="ECO:0007669"/>
    <property type="project" value="TreeGrafter"/>
</dbReference>
<keyword evidence="6" id="KW-1185">Reference proteome</keyword>